<accession>A0A1H2WUR2</accession>
<dbReference type="Pfam" id="PF04480">
    <property type="entry name" value="DUF559"/>
    <property type="match status" value="1"/>
</dbReference>
<dbReference type="GO" id="GO:0004519">
    <property type="term" value="F:endonuclease activity"/>
    <property type="evidence" value="ECO:0007669"/>
    <property type="project" value="UniProtKB-KW"/>
</dbReference>
<dbReference type="InterPro" id="IPR007569">
    <property type="entry name" value="DUF559"/>
</dbReference>
<evidence type="ECO:0000313" key="3">
    <source>
        <dbReference type="Proteomes" id="UP000199529"/>
    </source>
</evidence>
<keyword evidence="3" id="KW-1185">Reference proteome</keyword>
<gene>
    <name evidence="2" type="ORF">SAMN05216215_1005288</name>
</gene>
<dbReference type="RefSeq" id="WP_177226345.1">
    <property type="nucleotide sequence ID" value="NZ_FNOK01000005.1"/>
</dbReference>
<keyword evidence="2" id="KW-0540">Nuclease</keyword>
<dbReference type="SUPFAM" id="SSF52980">
    <property type="entry name" value="Restriction endonuclease-like"/>
    <property type="match status" value="1"/>
</dbReference>
<organism evidence="2 3">
    <name type="scientific">Saccharopolyspora shandongensis</name>
    <dbReference type="NCBI Taxonomy" id="418495"/>
    <lineage>
        <taxon>Bacteria</taxon>
        <taxon>Bacillati</taxon>
        <taxon>Actinomycetota</taxon>
        <taxon>Actinomycetes</taxon>
        <taxon>Pseudonocardiales</taxon>
        <taxon>Pseudonocardiaceae</taxon>
        <taxon>Saccharopolyspora</taxon>
    </lineage>
</organism>
<proteinExistence type="predicted"/>
<reference evidence="3" key="1">
    <citation type="submission" date="2016-10" db="EMBL/GenBank/DDBJ databases">
        <authorList>
            <person name="Varghese N."/>
            <person name="Submissions S."/>
        </authorList>
    </citation>
    <scope>NUCLEOTIDE SEQUENCE [LARGE SCALE GENOMIC DNA]</scope>
    <source>
        <strain evidence="3">CGMCC 4.3530</strain>
    </source>
</reference>
<feature type="domain" description="DUF559" evidence="1">
    <location>
        <begin position="40"/>
        <end position="104"/>
    </location>
</feature>
<dbReference type="EMBL" id="FNOK01000005">
    <property type="protein sequence ID" value="SDW84360.1"/>
    <property type="molecule type" value="Genomic_DNA"/>
</dbReference>
<dbReference type="STRING" id="418495.SAMN05216215_1005288"/>
<dbReference type="Gene3D" id="3.40.960.10">
    <property type="entry name" value="VSR Endonuclease"/>
    <property type="match status" value="1"/>
</dbReference>
<protein>
    <submittedName>
        <fullName evidence="2">Very-short-patch-repair endonuclease</fullName>
    </submittedName>
</protein>
<sequence length="113" mass="12915">MDGRAESIPESVLRVELNLRGLDPTSQLEVFAEGRFIARVDLAFPAERVAVEYDGHWHAGPEQFRRDEARRLRLNESGWIVIVVTNKHMQTSIDHVVSSIHEALTHRRNGSFN</sequence>
<keyword evidence="2" id="KW-0255">Endonuclease</keyword>
<evidence type="ECO:0000313" key="2">
    <source>
        <dbReference type="EMBL" id="SDW84360.1"/>
    </source>
</evidence>
<dbReference type="Proteomes" id="UP000199529">
    <property type="component" value="Unassembled WGS sequence"/>
</dbReference>
<name>A0A1H2WUR2_9PSEU</name>
<dbReference type="AlphaFoldDB" id="A0A1H2WUR2"/>
<keyword evidence="2" id="KW-0378">Hydrolase</keyword>
<dbReference type="InterPro" id="IPR011335">
    <property type="entry name" value="Restrct_endonuc-II-like"/>
</dbReference>
<evidence type="ECO:0000259" key="1">
    <source>
        <dbReference type="Pfam" id="PF04480"/>
    </source>
</evidence>